<name>A0ABR8EFB9_9CYAN</name>
<reference evidence="2 3" key="1">
    <citation type="journal article" date="2020" name="ISME J.">
        <title>Comparative genomics reveals insights into cyanobacterial evolution and habitat adaptation.</title>
        <authorList>
            <person name="Chen M.Y."/>
            <person name="Teng W.K."/>
            <person name="Zhao L."/>
            <person name="Hu C.X."/>
            <person name="Zhou Y.K."/>
            <person name="Han B.P."/>
            <person name="Song L.R."/>
            <person name="Shu W.S."/>
        </authorList>
    </citation>
    <scope>NUCLEOTIDE SEQUENCE [LARGE SCALE GENOMIC DNA]</scope>
    <source>
        <strain evidence="2 3">FACHB-1370</strain>
    </source>
</reference>
<gene>
    <name evidence="2" type="ORF">H6G72_10725</name>
</gene>
<sequence length="119" mass="13534">MLMSETPQDKYDRLKRIPNWKQETLANAKVAVFGCGALGNEVLKNLALLGVGHIWAIDYDTIEIHNLTRSVLFRESDIGRHKAEVVAARVKELNPDTQVYPITGKFMHLEVNHATQEFF</sequence>
<dbReference type="PANTHER" id="PTHR10953">
    <property type="entry name" value="UBIQUITIN-ACTIVATING ENZYME E1"/>
    <property type="match status" value="1"/>
</dbReference>
<keyword evidence="2" id="KW-0808">Transferase</keyword>
<dbReference type="EMBL" id="JACJSK010000012">
    <property type="protein sequence ID" value="MBD2544306.1"/>
    <property type="molecule type" value="Genomic_DNA"/>
</dbReference>
<evidence type="ECO:0000313" key="3">
    <source>
        <dbReference type="Proteomes" id="UP000641954"/>
    </source>
</evidence>
<dbReference type="SUPFAM" id="SSF69572">
    <property type="entry name" value="Activating enzymes of the ubiquitin-like proteins"/>
    <property type="match status" value="1"/>
</dbReference>
<evidence type="ECO:0000313" key="2">
    <source>
        <dbReference type="EMBL" id="MBD2544306.1"/>
    </source>
</evidence>
<organism evidence="2 3">
    <name type="scientific">Planktothricoides raciborskii FACHB-1370</name>
    <dbReference type="NCBI Taxonomy" id="2949576"/>
    <lineage>
        <taxon>Bacteria</taxon>
        <taxon>Bacillati</taxon>
        <taxon>Cyanobacteriota</taxon>
        <taxon>Cyanophyceae</taxon>
        <taxon>Oscillatoriophycideae</taxon>
        <taxon>Oscillatoriales</taxon>
        <taxon>Oscillatoriaceae</taxon>
        <taxon>Planktothricoides</taxon>
    </lineage>
</organism>
<dbReference type="InterPro" id="IPR035985">
    <property type="entry name" value="Ubiquitin-activating_enz"/>
</dbReference>
<dbReference type="Proteomes" id="UP000641954">
    <property type="component" value="Unassembled WGS sequence"/>
</dbReference>
<keyword evidence="2" id="KW-0548">Nucleotidyltransferase</keyword>
<dbReference type="InterPro" id="IPR045886">
    <property type="entry name" value="ThiF/MoeB/HesA"/>
</dbReference>
<proteinExistence type="predicted"/>
<accession>A0ABR8EFB9</accession>
<keyword evidence="3" id="KW-1185">Reference proteome</keyword>
<dbReference type="Pfam" id="PF00899">
    <property type="entry name" value="ThiF"/>
    <property type="match status" value="1"/>
</dbReference>
<protein>
    <submittedName>
        <fullName evidence="2">ThiF family adenylyltransferase</fullName>
    </submittedName>
</protein>
<evidence type="ECO:0000259" key="1">
    <source>
        <dbReference type="Pfam" id="PF00899"/>
    </source>
</evidence>
<feature type="domain" description="THIF-type NAD/FAD binding fold" evidence="1">
    <location>
        <begin position="14"/>
        <end position="112"/>
    </location>
</feature>
<dbReference type="PANTHER" id="PTHR10953:SF102">
    <property type="entry name" value="ADENYLYLTRANSFERASE AND SULFURTRANSFERASE MOCS3"/>
    <property type="match status" value="1"/>
</dbReference>
<comment type="caution">
    <text evidence="2">The sequence shown here is derived from an EMBL/GenBank/DDBJ whole genome shotgun (WGS) entry which is preliminary data.</text>
</comment>
<dbReference type="InterPro" id="IPR000594">
    <property type="entry name" value="ThiF_NAD_FAD-bd"/>
</dbReference>
<dbReference type="GO" id="GO:0016779">
    <property type="term" value="F:nucleotidyltransferase activity"/>
    <property type="evidence" value="ECO:0007669"/>
    <property type="project" value="UniProtKB-KW"/>
</dbReference>
<dbReference type="Gene3D" id="3.40.50.720">
    <property type="entry name" value="NAD(P)-binding Rossmann-like Domain"/>
    <property type="match status" value="1"/>
</dbReference>